<reference evidence="3 4" key="1">
    <citation type="submission" date="2023-03" db="EMBL/GenBank/DDBJ databases">
        <title>Paludisphaera mucosa sp. nov. a novel planctomycete from northern fen.</title>
        <authorList>
            <person name="Ivanova A."/>
        </authorList>
    </citation>
    <scope>NUCLEOTIDE SEQUENCE [LARGE SCALE GENOMIC DNA]</scope>
    <source>
        <strain evidence="3 4">Pla2</strain>
    </source>
</reference>
<sequence length="555" mass="57352">MRGGGGFSPGPAARPSFNRTPSFTTPGNIQRPNYGGAPGGWQGQMRPSTPAQRPNFPVAQPQPPVNRPNLGAGVNRPGPNGPVGGGMRPPGVGPGPGNPGVRPPIAGPGPGPGGRPPGVGPGGRPPGVGPGGRPPGMVGPGPGGRPPGVGPGGRPPGWGPGTNPPMWGGRPGWNNHQAWVNGYWHGRNNNWNNWNNGGAFWTGLAVGGIAGWGLNSAIYNWGYRPYMNPYGMVASQPVIIQQPIVVAGAVQPVQVAEAQPTYDYSQPLQASTPDAATPDPALQTFEEARAAFKAGDYAAALQKTDEALKAMPNDAAAHEFRALCLFALQQYDQAAGVLYAVLSVGPGWDWTTLIGLYPNVDVYSSQLRKLEDYRSAHPESAPARFVLAYHYLTEGFNDEAIREFKEVAKLQPGDTLSKQIVASLTSGGDQAAPAAAADAGQGQAPPIATPDTPATPAADEPSLVGTWKAAPDGTTAIELTIQADGGFTWNVTQQGRAQPITGKYTYGGGVLTMARAGAENDAMVGRVTWKDASNFVFQALGGGAGDPGLTFSKSQ</sequence>
<evidence type="ECO:0000313" key="3">
    <source>
        <dbReference type="EMBL" id="MDG3005316.1"/>
    </source>
</evidence>
<feature type="region of interest" description="Disordered" evidence="2">
    <location>
        <begin position="431"/>
        <end position="461"/>
    </location>
</feature>
<evidence type="ECO:0000313" key="4">
    <source>
        <dbReference type="Proteomes" id="UP001216907"/>
    </source>
</evidence>
<dbReference type="Proteomes" id="UP001216907">
    <property type="component" value="Unassembled WGS sequence"/>
</dbReference>
<dbReference type="Pfam" id="PF13432">
    <property type="entry name" value="TPR_16"/>
    <property type="match status" value="1"/>
</dbReference>
<dbReference type="InterPro" id="IPR011990">
    <property type="entry name" value="TPR-like_helical_dom_sf"/>
</dbReference>
<comment type="caution">
    <text evidence="3">The sequence shown here is derived from an EMBL/GenBank/DDBJ whole genome shotgun (WGS) entry which is preliminary data.</text>
</comment>
<protein>
    <submittedName>
        <fullName evidence="3">Tetratricopeptide repeat protein</fullName>
    </submittedName>
</protein>
<accession>A0ABT6FCN2</accession>
<dbReference type="SUPFAM" id="SSF48452">
    <property type="entry name" value="TPR-like"/>
    <property type="match status" value="1"/>
</dbReference>
<feature type="compositionally biased region" description="Polar residues" evidence="2">
    <location>
        <begin position="17"/>
        <end position="31"/>
    </location>
</feature>
<evidence type="ECO:0000256" key="1">
    <source>
        <dbReference type="PROSITE-ProRule" id="PRU00339"/>
    </source>
</evidence>
<feature type="compositionally biased region" description="Low complexity" evidence="2">
    <location>
        <begin position="431"/>
        <end position="459"/>
    </location>
</feature>
<dbReference type="SMART" id="SM00028">
    <property type="entry name" value="TPR"/>
    <property type="match status" value="3"/>
</dbReference>
<gene>
    <name evidence="3" type="ORF">PZE19_16115</name>
</gene>
<dbReference type="EMBL" id="JARRAG010000002">
    <property type="protein sequence ID" value="MDG3005316.1"/>
    <property type="molecule type" value="Genomic_DNA"/>
</dbReference>
<feature type="repeat" description="TPR" evidence="1">
    <location>
        <begin position="381"/>
        <end position="414"/>
    </location>
</feature>
<keyword evidence="4" id="KW-1185">Reference proteome</keyword>
<evidence type="ECO:0000256" key="2">
    <source>
        <dbReference type="SAM" id="MobiDB-lite"/>
    </source>
</evidence>
<name>A0ABT6FCN2_9BACT</name>
<dbReference type="PROSITE" id="PS50005">
    <property type="entry name" value="TPR"/>
    <property type="match status" value="1"/>
</dbReference>
<feature type="compositionally biased region" description="Pro residues" evidence="2">
    <location>
        <begin position="91"/>
        <end position="128"/>
    </location>
</feature>
<dbReference type="Gene3D" id="1.25.40.10">
    <property type="entry name" value="Tetratricopeptide repeat domain"/>
    <property type="match status" value="1"/>
</dbReference>
<keyword evidence="1" id="KW-0802">TPR repeat</keyword>
<feature type="compositionally biased region" description="Pro residues" evidence="2">
    <location>
        <begin position="143"/>
        <end position="158"/>
    </location>
</feature>
<organism evidence="3 4">
    <name type="scientific">Paludisphaera mucosa</name>
    <dbReference type="NCBI Taxonomy" id="3030827"/>
    <lineage>
        <taxon>Bacteria</taxon>
        <taxon>Pseudomonadati</taxon>
        <taxon>Planctomycetota</taxon>
        <taxon>Planctomycetia</taxon>
        <taxon>Isosphaerales</taxon>
        <taxon>Isosphaeraceae</taxon>
        <taxon>Paludisphaera</taxon>
    </lineage>
</organism>
<proteinExistence type="predicted"/>
<feature type="region of interest" description="Disordered" evidence="2">
    <location>
        <begin position="1"/>
        <end position="173"/>
    </location>
</feature>
<dbReference type="RefSeq" id="WP_277861661.1">
    <property type="nucleotide sequence ID" value="NZ_JARRAG010000002.1"/>
</dbReference>
<dbReference type="InterPro" id="IPR019734">
    <property type="entry name" value="TPR_rpt"/>
</dbReference>